<keyword evidence="1" id="KW-0472">Membrane</keyword>
<accession>A0A6G0ZJB4</accession>
<keyword evidence="1" id="KW-1133">Transmembrane helix</keyword>
<evidence type="ECO:0000313" key="3">
    <source>
        <dbReference type="Proteomes" id="UP000478052"/>
    </source>
</evidence>
<gene>
    <name evidence="2" type="ORF">FWK35_00005717</name>
</gene>
<organism evidence="2 3">
    <name type="scientific">Aphis craccivora</name>
    <name type="common">Cowpea aphid</name>
    <dbReference type="NCBI Taxonomy" id="307492"/>
    <lineage>
        <taxon>Eukaryota</taxon>
        <taxon>Metazoa</taxon>
        <taxon>Ecdysozoa</taxon>
        <taxon>Arthropoda</taxon>
        <taxon>Hexapoda</taxon>
        <taxon>Insecta</taxon>
        <taxon>Pterygota</taxon>
        <taxon>Neoptera</taxon>
        <taxon>Paraneoptera</taxon>
        <taxon>Hemiptera</taxon>
        <taxon>Sternorrhyncha</taxon>
        <taxon>Aphidomorpha</taxon>
        <taxon>Aphidoidea</taxon>
        <taxon>Aphididae</taxon>
        <taxon>Aphidini</taxon>
        <taxon>Aphis</taxon>
        <taxon>Aphis</taxon>
    </lineage>
</organism>
<sequence length="149" mass="17120">KKIIHVDNMTTSVTIILICVLGPTLLLIMPDNTTASDKFFQTGGRFGKRHDDRIPADYRYATMIKTRSVDNVPPRIERGFYISRYGKRSTNSITDPYYFTLCLPSYGIYCDFTGLPNLLRCKRIHPTECSNLNYVNDKIQMKPDNDITI</sequence>
<dbReference type="EMBL" id="VUJU01000308">
    <property type="protein sequence ID" value="KAF0771353.1"/>
    <property type="molecule type" value="Genomic_DNA"/>
</dbReference>
<name>A0A6G0ZJB4_APHCR</name>
<dbReference type="AlphaFoldDB" id="A0A6G0ZJB4"/>
<keyword evidence="3" id="KW-1185">Reference proteome</keyword>
<evidence type="ECO:0000313" key="2">
    <source>
        <dbReference type="EMBL" id="KAF0771353.1"/>
    </source>
</evidence>
<comment type="caution">
    <text evidence="2">The sequence shown here is derived from an EMBL/GenBank/DDBJ whole genome shotgun (WGS) entry which is preliminary data.</text>
</comment>
<dbReference type="Proteomes" id="UP000478052">
    <property type="component" value="Unassembled WGS sequence"/>
</dbReference>
<reference evidence="2 3" key="1">
    <citation type="submission" date="2019-08" db="EMBL/GenBank/DDBJ databases">
        <title>Whole genome of Aphis craccivora.</title>
        <authorList>
            <person name="Voronova N.V."/>
            <person name="Shulinski R.S."/>
            <person name="Bandarenka Y.V."/>
            <person name="Zhorov D.G."/>
            <person name="Warner D."/>
        </authorList>
    </citation>
    <scope>NUCLEOTIDE SEQUENCE [LARGE SCALE GENOMIC DNA]</scope>
    <source>
        <strain evidence="2">180601</strain>
        <tissue evidence="2">Whole Body</tissue>
    </source>
</reference>
<protein>
    <submittedName>
        <fullName evidence="2">Uncharacterized protein</fullName>
    </submittedName>
</protein>
<dbReference type="OrthoDB" id="6350276at2759"/>
<feature type="transmembrane region" description="Helical" evidence="1">
    <location>
        <begin position="12"/>
        <end position="29"/>
    </location>
</feature>
<proteinExistence type="predicted"/>
<feature type="non-terminal residue" evidence="2">
    <location>
        <position position="1"/>
    </location>
</feature>
<keyword evidence="1" id="KW-0812">Transmembrane</keyword>
<evidence type="ECO:0000256" key="1">
    <source>
        <dbReference type="SAM" id="Phobius"/>
    </source>
</evidence>